<evidence type="ECO:0000313" key="3">
    <source>
        <dbReference type="Proteomes" id="UP000547674"/>
    </source>
</evidence>
<sequence>MQTKLSLAAVLLAMIFTTSMASADEYLIYVARKDTPAYTAAQGKANETTVFAQRTLHKALRQAAELLQTGPHTVTVLVAEGAYVGKAKQGVWVIPVIDNPEATLRLVGGMNEDFSARQPFAWLTRLVTREGRDGALLQITKKSKLKELVVSGFLFDAAPSNAYDSKTNSLLKGQSRTYPLMSLSLIHIDHLVIDSNIFINGAHGAFEPYIVPLSANTVVDITNNCFLNTIIATSTKATSFRGNVVKEINFVRNSFLLNWPYNPDPTSALVSAINLYHKDGCVSLNIEQNLFAFNPGGALQHDWPEDRMPEITLNKNLFFMNAGLFEDGADDGGVIAGKLGLNPKYLIIDLETLEDDFDYTVNGNVVMDPKIPIAMADLQAADSYSVERKNTVLNDVRRLFGLNQDGGTVAIANFAPALVYDPSTPPLPTEEAAKGYGFQPSQLWSP</sequence>
<gene>
    <name evidence="2" type="ORF">HKN21_10650</name>
</gene>
<feature type="chain" id="PRO_5030678019" description="Right-handed parallel beta-helix repeat-containing protein" evidence="1">
    <location>
        <begin position="24"/>
        <end position="446"/>
    </location>
</feature>
<accession>A0A7Y2H306</accession>
<proteinExistence type="predicted"/>
<keyword evidence="1" id="KW-0732">Signal</keyword>
<evidence type="ECO:0000313" key="2">
    <source>
        <dbReference type="EMBL" id="NNF07208.1"/>
    </source>
</evidence>
<dbReference type="SUPFAM" id="SSF51126">
    <property type="entry name" value="Pectin lyase-like"/>
    <property type="match status" value="1"/>
</dbReference>
<name>A0A7Y2H306_UNCEI</name>
<organism evidence="2 3">
    <name type="scientific">Eiseniibacteriota bacterium</name>
    <dbReference type="NCBI Taxonomy" id="2212470"/>
    <lineage>
        <taxon>Bacteria</taxon>
        <taxon>Candidatus Eiseniibacteriota</taxon>
    </lineage>
</organism>
<dbReference type="AlphaFoldDB" id="A0A7Y2H306"/>
<feature type="signal peptide" evidence="1">
    <location>
        <begin position="1"/>
        <end position="23"/>
    </location>
</feature>
<protein>
    <recommendedName>
        <fullName evidence="4">Right-handed parallel beta-helix repeat-containing protein</fullName>
    </recommendedName>
</protein>
<evidence type="ECO:0008006" key="4">
    <source>
        <dbReference type="Google" id="ProtNLM"/>
    </source>
</evidence>
<evidence type="ECO:0000256" key="1">
    <source>
        <dbReference type="SAM" id="SignalP"/>
    </source>
</evidence>
<reference evidence="2 3" key="1">
    <citation type="submission" date="2020-03" db="EMBL/GenBank/DDBJ databases">
        <title>Metabolic flexibility allows generalist bacteria to become dominant in a frequently disturbed ecosystem.</title>
        <authorList>
            <person name="Chen Y.-J."/>
            <person name="Leung P.M."/>
            <person name="Bay S.K."/>
            <person name="Hugenholtz P."/>
            <person name="Kessler A.J."/>
            <person name="Shelley G."/>
            <person name="Waite D.W."/>
            <person name="Cook P.L."/>
            <person name="Greening C."/>
        </authorList>
    </citation>
    <scope>NUCLEOTIDE SEQUENCE [LARGE SCALE GENOMIC DNA]</scope>
    <source>
        <strain evidence="2">SS_bin_28</strain>
    </source>
</reference>
<dbReference type="Proteomes" id="UP000547674">
    <property type="component" value="Unassembled WGS sequence"/>
</dbReference>
<comment type="caution">
    <text evidence="2">The sequence shown here is derived from an EMBL/GenBank/DDBJ whole genome shotgun (WGS) entry which is preliminary data.</text>
</comment>
<dbReference type="EMBL" id="JABDJR010000428">
    <property type="protein sequence ID" value="NNF07208.1"/>
    <property type="molecule type" value="Genomic_DNA"/>
</dbReference>
<dbReference type="InterPro" id="IPR011050">
    <property type="entry name" value="Pectin_lyase_fold/virulence"/>
</dbReference>